<organism evidence="4 5">
    <name type="scientific">Dendrothele bispora (strain CBS 962.96)</name>
    <dbReference type="NCBI Taxonomy" id="1314807"/>
    <lineage>
        <taxon>Eukaryota</taxon>
        <taxon>Fungi</taxon>
        <taxon>Dikarya</taxon>
        <taxon>Basidiomycota</taxon>
        <taxon>Agaricomycotina</taxon>
        <taxon>Agaricomycetes</taxon>
        <taxon>Agaricomycetidae</taxon>
        <taxon>Agaricales</taxon>
        <taxon>Agaricales incertae sedis</taxon>
        <taxon>Dendrothele</taxon>
    </lineage>
</organism>
<feature type="region of interest" description="Disordered" evidence="2">
    <location>
        <begin position="260"/>
        <end position="299"/>
    </location>
</feature>
<dbReference type="GO" id="GO:0005886">
    <property type="term" value="C:plasma membrane"/>
    <property type="evidence" value="ECO:0007669"/>
    <property type="project" value="TreeGrafter"/>
</dbReference>
<dbReference type="InterPro" id="IPR000727">
    <property type="entry name" value="T_SNARE_dom"/>
</dbReference>
<feature type="domain" description="T-SNARE coiled-coil homology" evidence="3">
    <location>
        <begin position="316"/>
        <end position="378"/>
    </location>
</feature>
<evidence type="ECO:0000259" key="3">
    <source>
        <dbReference type="PROSITE" id="PS50192"/>
    </source>
</evidence>
<gene>
    <name evidence="4" type="ORF">K435DRAFT_656121</name>
</gene>
<sequence length="415" mass="46877">MPLWKSSNKSLIPPVEQPSYNNSPTGSSASSRTKSSSSTYVASRDGDLYNNNNYYNYSKSSQPQDDYSNPAEEQTSYVDKYSRSRGVGDIYSRGDSGHTVEQDRNELFSGYNPQKSGGSGRFFDGPAMREPAPGEENDDDVEGIKQQMRYVKQESASSTRNALRMAREAEETARNTLGRLGDQSERLANTEMHLDMAKLHTAQASDKTDELKKLNRSIFRPAITFNKDAKRRAQEMKIQDRYDEQKNEREKAMVQIRETQDRVGRAQTYGRGGDVNENDLMGEESLSGRRYKTEEQRRTNRAANSRYRFEATASDDEVEDEIDDNLDEIGESVKRLKALGLAMGDEVDAQNKRIDVISTKTDNVDNKLFNVTARVSIVPSSVSKHADPCSFYSKRESSRLATSCLYKVFMDPFSN</sequence>
<comment type="similarity">
    <text evidence="1">Belongs to the SNAP-25 family.</text>
</comment>
<feature type="compositionally biased region" description="Polar residues" evidence="2">
    <location>
        <begin position="1"/>
        <end position="10"/>
    </location>
</feature>
<dbReference type="CDD" id="cd15886">
    <property type="entry name" value="SNARE_SEC9N"/>
    <property type="match status" value="1"/>
</dbReference>
<evidence type="ECO:0000313" key="4">
    <source>
        <dbReference type="EMBL" id="THV01032.1"/>
    </source>
</evidence>
<proteinExistence type="inferred from homology"/>
<dbReference type="GO" id="GO:0019905">
    <property type="term" value="F:syntaxin binding"/>
    <property type="evidence" value="ECO:0007669"/>
    <property type="project" value="TreeGrafter"/>
</dbReference>
<dbReference type="SUPFAM" id="SSF58038">
    <property type="entry name" value="SNARE fusion complex"/>
    <property type="match status" value="2"/>
</dbReference>
<dbReference type="GO" id="GO:0005484">
    <property type="term" value="F:SNAP receptor activity"/>
    <property type="evidence" value="ECO:0007669"/>
    <property type="project" value="TreeGrafter"/>
</dbReference>
<dbReference type="Gene3D" id="1.20.5.110">
    <property type="match status" value="2"/>
</dbReference>
<evidence type="ECO:0000256" key="1">
    <source>
        <dbReference type="ARBA" id="ARBA00009480"/>
    </source>
</evidence>
<dbReference type="GO" id="GO:0006887">
    <property type="term" value="P:exocytosis"/>
    <property type="evidence" value="ECO:0007669"/>
    <property type="project" value="TreeGrafter"/>
</dbReference>
<feature type="compositionally biased region" description="Polar residues" evidence="2">
    <location>
        <begin position="58"/>
        <end position="77"/>
    </location>
</feature>
<dbReference type="GO" id="GO:0031201">
    <property type="term" value="C:SNARE complex"/>
    <property type="evidence" value="ECO:0007669"/>
    <property type="project" value="TreeGrafter"/>
</dbReference>
<evidence type="ECO:0000313" key="5">
    <source>
        <dbReference type="Proteomes" id="UP000297245"/>
    </source>
</evidence>
<dbReference type="Proteomes" id="UP000297245">
    <property type="component" value="Unassembled WGS sequence"/>
</dbReference>
<dbReference type="PROSITE" id="PS50192">
    <property type="entry name" value="T_SNARE"/>
    <property type="match status" value="1"/>
</dbReference>
<dbReference type="CDD" id="cd15857">
    <property type="entry name" value="SNARE_SEC9C"/>
    <property type="match status" value="1"/>
</dbReference>
<feature type="compositionally biased region" description="Basic and acidic residues" evidence="2">
    <location>
        <begin position="95"/>
        <end position="106"/>
    </location>
</feature>
<accession>A0A4S8MF53</accession>
<dbReference type="AlphaFoldDB" id="A0A4S8MF53"/>
<feature type="region of interest" description="Disordered" evidence="2">
    <location>
        <begin position="1"/>
        <end position="141"/>
    </location>
</feature>
<dbReference type="EMBL" id="ML179095">
    <property type="protein sequence ID" value="THV01032.1"/>
    <property type="molecule type" value="Genomic_DNA"/>
</dbReference>
<dbReference type="PANTHER" id="PTHR19305:SF9">
    <property type="entry name" value="SYNAPTOSOMAL-ASSOCIATED PROTEIN 29"/>
    <property type="match status" value="1"/>
</dbReference>
<reference evidence="4 5" key="1">
    <citation type="journal article" date="2019" name="Nat. Ecol. Evol.">
        <title>Megaphylogeny resolves global patterns of mushroom evolution.</title>
        <authorList>
            <person name="Varga T."/>
            <person name="Krizsan K."/>
            <person name="Foldi C."/>
            <person name="Dima B."/>
            <person name="Sanchez-Garcia M."/>
            <person name="Sanchez-Ramirez S."/>
            <person name="Szollosi G.J."/>
            <person name="Szarkandi J.G."/>
            <person name="Papp V."/>
            <person name="Albert L."/>
            <person name="Andreopoulos W."/>
            <person name="Angelini C."/>
            <person name="Antonin V."/>
            <person name="Barry K.W."/>
            <person name="Bougher N.L."/>
            <person name="Buchanan P."/>
            <person name="Buyck B."/>
            <person name="Bense V."/>
            <person name="Catcheside P."/>
            <person name="Chovatia M."/>
            <person name="Cooper J."/>
            <person name="Damon W."/>
            <person name="Desjardin D."/>
            <person name="Finy P."/>
            <person name="Geml J."/>
            <person name="Haridas S."/>
            <person name="Hughes K."/>
            <person name="Justo A."/>
            <person name="Karasinski D."/>
            <person name="Kautmanova I."/>
            <person name="Kiss B."/>
            <person name="Kocsube S."/>
            <person name="Kotiranta H."/>
            <person name="LaButti K.M."/>
            <person name="Lechner B.E."/>
            <person name="Liimatainen K."/>
            <person name="Lipzen A."/>
            <person name="Lukacs Z."/>
            <person name="Mihaltcheva S."/>
            <person name="Morgado L.N."/>
            <person name="Niskanen T."/>
            <person name="Noordeloos M.E."/>
            <person name="Ohm R.A."/>
            <person name="Ortiz-Santana B."/>
            <person name="Ovrebo C."/>
            <person name="Racz N."/>
            <person name="Riley R."/>
            <person name="Savchenko A."/>
            <person name="Shiryaev A."/>
            <person name="Soop K."/>
            <person name="Spirin V."/>
            <person name="Szebenyi C."/>
            <person name="Tomsovsky M."/>
            <person name="Tulloss R.E."/>
            <person name="Uehling J."/>
            <person name="Grigoriev I.V."/>
            <person name="Vagvolgyi C."/>
            <person name="Papp T."/>
            <person name="Martin F.M."/>
            <person name="Miettinen O."/>
            <person name="Hibbett D.S."/>
            <person name="Nagy L.G."/>
        </authorList>
    </citation>
    <scope>NUCLEOTIDE SEQUENCE [LARGE SCALE GENOMIC DNA]</scope>
    <source>
        <strain evidence="4 5">CBS 962.96</strain>
    </source>
</reference>
<dbReference type="SMART" id="SM00397">
    <property type="entry name" value="t_SNARE"/>
    <property type="match status" value="2"/>
</dbReference>
<dbReference type="PANTHER" id="PTHR19305">
    <property type="entry name" value="SYNAPTOSOMAL ASSOCIATED PROTEIN"/>
    <property type="match status" value="1"/>
</dbReference>
<protein>
    <recommendedName>
        <fullName evidence="3">t-SNARE coiled-coil homology domain-containing protein</fullName>
    </recommendedName>
</protein>
<evidence type="ECO:0000256" key="2">
    <source>
        <dbReference type="SAM" id="MobiDB-lite"/>
    </source>
</evidence>
<keyword evidence="5" id="KW-1185">Reference proteome</keyword>
<name>A0A4S8MF53_DENBC</name>
<feature type="compositionally biased region" description="Low complexity" evidence="2">
    <location>
        <begin position="19"/>
        <end position="57"/>
    </location>
</feature>
<dbReference type="GO" id="GO:0006906">
    <property type="term" value="P:vesicle fusion"/>
    <property type="evidence" value="ECO:0007669"/>
    <property type="project" value="TreeGrafter"/>
</dbReference>
<dbReference type="OrthoDB" id="18679at2759"/>